<evidence type="ECO:0000313" key="2">
    <source>
        <dbReference type="EMBL" id="KAF2875030.1"/>
    </source>
</evidence>
<gene>
    <name evidence="2" type="ORF">BDV95DRAFT_306483</name>
</gene>
<dbReference type="AlphaFoldDB" id="A0A7C8IIG4"/>
<dbReference type="EMBL" id="JAADJZ010000005">
    <property type="protein sequence ID" value="KAF2875030.1"/>
    <property type="molecule type" value="Genomic_DNA"/>
</dbReference>
<name>A0A7C8IIG4_9PLEO</name>
<keyword evidence="1" id="KW-0812">Transmembrane</keyword>
<sequence>MVNVPTNRRSPQAFVYDINPDPRTFRGAYNLSTLISTRTLCRNPHETARRRVRHKSDKEYVTKFNTAMHFSGRQQRTNHLQQYPFFYYTFVCLCSNYIYQLTHIILRVRCTLPRLAQINRIRFLIIRYFYANTADPSSIHCNWANAALHTPEPRIHSKQTPTLRQEG</sequence>
<keyword evidence="1" id="KW-1133">Transmembrane helix</keyword>
<proteinExistence type="predicted"/>
<dbReference type="Proteomes" id="UP000481861">
    <property type="component" value="Unassembled WGS sequence"/>
</dbReference>
<keyword evidence="1" id="KW-0472">Membrane</keyword>
<reference evidence="2 3" key="1">
    <citation type="submission" date="2020-01" db="EMBL/GenBank/DDBJ databases">
        <authorList>
            <consortium name="DOE Joint Genome Institute"/>
            <person name="Haridas S."/>
            <person name="Albert R."/>
            <person name="Binder M."/>
            <person name="Bloem J."/>
            <person name="Labutti K."/>
            <person name="Salamov A."/>
            <person name="Andreopoulos B."/>
            <person name="Baker S.E."/>
            <person name="Barry K."/>
            <person name="Bills G."/>
            <person name="Bluhm B.H."/>
            <person name="Cannon C."/>
            <person name="Castanera R."/>
            <person name="Culley D.E."/>
            <person name="Daum C."/>
            <person name="Ezra D."/>
            <person name="Gonzalez J.B."/>
            <person name="Henrissat B."/>
            <person name="Kuo A."/>
            <person name="Liang C."/>
            <person name="Lipzen A."/>
            <person name="Lutzoni F."/>
            <person name="Magnuson J."/>
            <person name="Mondo S."/>
            <person name="Nolan M."/>
            <person name="Ohm R."/>
            <person name="Pangilinan J."/>
            <person name="Park H.-J.H."/>
            <person name="Ramirez L."/>
            <person name="Alfaro M."/>
            <person name="Sun H."/>
            <person name="Tritt A."/>
            <person name="Yoshinaga Y."/>
            <person name="Zwiers L.-H.L."/>
            <person name="Turgeon B.G."/>
            <person name="Goodwin S.B."/>
            <person name="Spatafora J.W."/>
            <person name="Crous P.W."/>
            <person name="Grigoriev I.V."/>
        </authorList>
    </citation>
    <scope>NUCLEOTIDE SEQUENCE [LARGE SCALE GENOMIC DNA]</scope>
    <source>
        <strain evidence="2 3">CBS 611.86</strain>
    </source>
</reference>
<evidence type="ECO:0000256" key="1">
    <source>
        <dbReference type="SAM" id="Phobius"/>
    </source>
</evidence>
<keyword evidence="3" id="KW-1185">Reference proteome</keyword>
<organism evidence="2 3">
    <name type="scientific">Massariosphaeria phaeospora</name>
    <dbReference type="NCBI Taxonomy" id="100035"/>
    <lineage>
        <taxon>Eukaryota</taxon>
        <taxon>Fungi</taxon>
        <taxon>Dikarya</taxon>
        <taxon>Ascomycota</taxon>
        <taxon>Pezizomycotina</taxon>
        <taxon>Dothideomycetes</taxon>
        <taxon>Pleosporomycetidae</taxon>
        <taxon>Pleosporales</taxon>
        <taxon>Pleosporales incertae sedis</taxon>
        <taxon>Massariosphaeria</taxon>
    </lineage>
</organism>
<accession>A0A7C8IIG4</accession>
<protein>
    <submittedName>
        <fullName evidence="2">Uncharacterized protein</fullName>
    </submittedName>
</protein>
<evidence type="ECO:0000313" key="3">
    <source>
        <dbReference type="Proteomes" id="UP000481861"/>
    </source>
</evidence>
<comment type="caution">
    <text evidence="2">The sequence shown here is derived from an EMBL/GenBank/DDBJ whole genome shotgun (WGS) entry which is preliminary data.</text>
</comment>
<feature type="transmembrane region" description="Helical" evidence="1">
    <location>
        <begin position="85"/>
        <end position="106"/>
    </location>
</feature>